<dbReference type="PANTHER" id="PTHR33085">
    <property type="entry name" value="OS12G0113100 PROTEIN-RELATED"/>
    <property type="match status" value="1"/>
</dbReference>
<feature type="compositionally biased region" description="Low complexity" evidence="1">
    <location>
        <begin position="58"/>
        <end position="82"/>
    </location>
</feature>
<dbReference type="InterPro" id="IPR012871">
    <property type="entry name" value="DUF1668_ORYSA"/>
</dbReference>
<evidence type="ECO:0000313" key="2">
    <source>
        <dbReference type="EMBL" id="CAL4944328.1"/>
    </source>
</evidence>
<protein>
    <submittedName>
        <fullName evidence="2">Uncharacterized protein</fullName>
    </submittedName>
</protein>
<organism evidence="2 3">
    <name type="scientific">Urochloa decumbens</name>
    <dbReference type="NCBI Taxonomy" id="240449"/>
    <lineage>
        <taxon>Eukaryota</taxon>
        <taxon>Viridiplantae</taxon>
        <taxon>Streptophyta</taxon>
        <taxon>Embryophyta</taxon>
        <taxon>Tracheophyta</taxon>
        <taxon>Spermatophyta</taxon>
        <taxon>Magnoliopsida</taxon>
        <taxon>Liliopsida</taxon>
        <taxon>Poales</taxon>
        <taxon>Poaceae</taxon>
        <taxon>PACMAD clade</taxon>
        <taxon>Panicoideae</taxon>
        <taxon>Panicodae</taxon>
        <taxon>Paniceae</taxon>
        <taxon>Melinidinae</taxon>
        <taxon>Urochloa</taxon>
    </lineage>
</organism>
<feature type="region of interest" description="Disordered" evidence="1">
    <location>
        <begin position="1"/>
        <end position="30"/>
    </location>
</feature>
<proteinExistence type="predicted"/>
<dbReference type="SUPFAM" id="SSF82171">
    <property type="entry name" value="DPP6 N-terminal domain-like"/>
    <property type="match status" value="1"/>
</dbReference>
<dbReference type="Proteomes" id="UP001497457">
    <property type="component" value="Chromosome 16b"/>
</dbReference>
<dbReference type="EMBL" id="OZ075126">
    <property type="protein sequence ID" value="CAL4944328.1"/>
    <property type="molecule type" value="Genomic_DNA"/>
</dbReference>
<sequence length="402" mass="44679">MHVFRRSSSRADVQGSRMPKRRSGDRDGFRASKRRRRHLYLVFDDWLWGYSIRKVNLSSSPSPSGSSNPNDGDGDGVDSPNNAFPAEHLMPPAVFRVEAQRGFPQHFTAAASGSKIIAVLSMRNGFEYRPSAPSASIPVFDLRRRAFTLGPRPEVDLVTPIFIPPGGRVFALSADSFQFQVLEPGSGRCGREGQWRKLQMHPSFKREFSVSSYALHPDGRTIFVSTASGGTFTFDTAAAGDSNWTEHGRWKLPFAGRAHFDPDLDVWIGFSRRKRTKGHLCACDAPRPDDGGERRPGWKVGKEKLFSEDPAEKHVGATLVCMEGQSEFCLVQCVSREDGCPPGDPLNVCRPCRYVCRLTTFSVRLGEEDGLPTVGDSRRVRCYKVPETTSGFTLGQPVAFWM</sequence>
<name>A0ABC8YHJ5_9POAL</name>
<feature type="region of interest" description="Disordered" evidence="1">
    <location>
        <begin position="58"/>
        <end position="83"/>
    </location>
</feature>
<dbReference type="AlphaFoldDB" id="A0ABC8YHJ5"/>
<evidence type="ECO:0000256" key="1">
    <source>
        <dbReference type="SAM" id="MobiDB-lite"/>
    </source>
</evidence>
<reference evidence="3" key="1">
    <citation type="submission" date="2024-06" db="EMBL/GenBank/DDBJ databases">
        <authorList>
            <person name="Ryan C."/>
        </authorList>
    </citation>
    <scope>NUCLEOTIDE SEQUENCE [LARGE SCALE GENOMIC DNA]</scope>
</reference>
<reference evidence="2 3" key="2">
    <citation type="submission" date="2024-10" db="EMBL/GenBank/DDBJ databases">
        <authorList>
            <person name="Ryan C."/>
        </authorList>
    </citation>
    <scope>NUCLEOTIDE SEQUENCE [LARGE SCALE GENOMIC DNA]</scope>
</reference>
<accession>A0ABC8YHJ5</accession>
<keyword evidence="3" id="KW-1185">Reference proteome</keyword>
<gene>
    <name evidence="2" type="ORF">URODEC1_LOCUS34737</name>
</gene>
<dbReference type="PANTHER" id="PTHR33085:SF78">
    <property type="entry name" value="EXPRESSED PROTEIN"/>
    <property type="match status" value="1"/>
</dbReference>
<evidence type="ECO:0000313" key="3">
    <source>
        <dbReference type="Proteomes" id="UP001497457"/>
    </source>
</evidence>
<dbReference type="Pfam" id="PF07893">
    <property type="entry name" value="DUF1668"/>
    <property type="match status" value="1"/>
</dbReference>